<evidence type="ECO:0000256" key="6">
    <source>
        <dbReference type="ARBA" id="ARBA00022989"/>
    </source>
</evidence>
<evidence type="ECO:0000256" key="3">
    <source>
        <dbReference type="ARBA" id="ARBA00022481"/>
    </source>
</evidence>
<evidence type="ECO:0000313" key="14">
    <source>
        <dbReference type="EMBL" id="AIR91130.1"/>
    </source>
</evidence>
<keyword evidence="8 10" id="KW-0807">Transducer</keyword>
<dbReference type="PROSITE" id="PS50112">
    <property type="entry name" value="PAS"/>
    <property type="match status" value="1"/>
</dbReference>
<feature type="domain" description="PAC" evidence="13">
    <location>
        <begin position="217"/>
        <end position="269"/>
    </location>
</feature>
<dbReference type="SMART" id="SM00091">
    <property type="entry name" value="PAS"/>
    <property type="match status" value="2"/>
</dbReference>
<protein>
    <submittedName>
        <fullName evidence="14">Pili assembly chaperone</fullName>
    </submittedName>
</protein>
<sequence length="439" mass="48819">MFDYRRKSDLMEIQRCREALAEREAKLAAISHSMAMLELAADGTIIDANEGFCALLGYADETLRGQHHRRLCSQSYAQSLDYRQLWHDLAHGTPRSGTFIHLDQAGRERWLEASYLPVCDEQQRVTRILLLASDVTERVQQTHEQRYLLQAIGRAMAVIEFTPQGHVLTANDNFLRTLGYELDEIVGQHHGMFCRRQERESAQYREFWASLNRGEYHCHRFERVDKQGRVVYLEAAYNPIFDHQGRLSKVVKVASDITAQVSTQQTAANAAHASSVQTDASARKGTEVVQQTVAVIEEISTELNQAARSLDAVSRQSELIGKIVLTIRGIADQTNLLALNAAIEAARAGEHGRGFAVVADEVRNLAARTSKATLEIVDVVRQNHDLSLTAVASMQSSLSRTGRGVALANEAGTVILEIQQGSRHVVDAISQISSTLQLH</sequence>
<evidence type="ECO:0000313" key="15">
    <source>
        <dbReference type="Proteomes" id="UP000029493"/>
    </source>
</evidence>
<dbReference type="InterPro" id="IPR001610">
    <property type="entry name" value="PAC"/>
</dbReference>
<dbReference type="GO" id="GO:0007165">
    <property type="term" value="P:signal transduction"/>
    <property type="evidence" value="ECO:0007669"/>
    <property type="project" value="UniProtKB-KW"/>
</dbReference>
<comment type="subcellular location">
    <subcellularLocation>
        <location evidence="1">Cell membrane</location>
        <topology evidence="1">Multi-pass membrane protein</topology>
    </subcellularLocation>
</comment>
<evidence type="ECO:0000256" key="2">
    <source>
        <dbReference type="ARBA" id="ARBA00022475"/>
    </source>
</evidence>
<keyword evidence="3" id="KW-0488">Methylation</keyword>
<evidence type="ECO:0000259" key="12">
    <source>
        <dbReference type="PROSITE" id="PS50112"/>
    </source>
</evidence>
<dbReference type="KEGG" id="psw:LK03_18475"/>
<gene>
    <name evidence="14" type="ORF">LK03_18475</name>
</gene>
<dbReference type="InterPro" id="IPR004089">
    <property type="entry name" value="MCPsignal_dom"/>
</dbReference>
<dbReference type="Gene3D" id="1.10.287.950">
    <property type="entry name" value="Methyl-accepting chemotaxis protein"/>
    <property type="match status" value="1"/>
</dbReference>
<evidence type="ECO:0000256" key="8">
    <source>
        <dbReference type="ARBA" id="ARBA00023224"/>
    </source>
</evidence>
<dbReference type="InterPro" id="IPR000014">
    <property type="entry name" value="PAS"/>
</dbReference>
<keyword evidence="7" id="KW-0472">Membrane</keyword>
<dbReference type="GO" id="GO:0005886">
    <property type="term" value="C:plasma membrane"/>
    <property type="evidence" value="ECO:0007669"/>
    <property type="project" value="UniProtKB-SubCell"/>
</dbReference>
<feature type="domain" description="PAC" evidence="13">
    <location>
        <begin position="95"/>
        <end position="147"/>
    </location>
</feature>
<dbReference type="PROSITE" id="PS50113">
    <property type="entry name" value="PAC"/>
    <property type="match status" value="2"/>
</dbReference>
<dbReference type="PROSITE" id="PS50111">
    <property type="entry name" value="CHEMOTAXIS_TRANSDUC_2"/>
    <property type="match status" value="1"/>
</dbReference>
<dbReference type="InterPro" id="IPR004090">
    <property type="entry name" value="Chemotax_Me-accpt_rcpt"/>
</dbReference>
<name>A0A089WPD6_9PSED</name>
<evidence type="ECO:0000256" key="5">
    <source>
        <dbReference type="ARBA" id="ARBA00022777"/>
    </source>
</evidence>
<proteinExistence type="inferred from homology"/>
<dbReference type="SMART" id="SM00283">
    <property type="entry name" value="MA"/>
    <property type="match status" value="1"/>
</dbReference>
<evidence type="ECO:0000256" key="1">
    <source>
        <dbReference type="ARBA" id="ARBA00004651"/>
    </source>
</evidence>
<dbReference type="Pfam" id="PF08447">
    <property type="entry name" value="PAS_3"/>
    <property type="match status" value="1"/>
</dbReference>
<evidence type="ECO:0000259" key="13">
    <source>
        <dbReference type="PROSITE" id="PS50113"/>
    </source>
</evidence>
<dbReference type="GO" id="GO:0004888">
    <property type="term" value="F:transmembrane signaling receptor activity"/>
    <property type="evidence" value="ECO:0007669"/>
    <property type="project" value="InterPro"/>
</dbReference>
<evidence type="ECO:0000256" key="10">
    <source>
        <dbReference type="PROSITE-ProRule" id="PRU00284"/>
    </source>
</evidence>
<dbReference type="GO" id="GO:0006935">
    <property type="term" value="P:chemotaxis"/>
    <property type="evidence" value="ECO:0007669"/>
    <property type="project" value="InterPro"/>
</dbReference>
<dbReference type="EMBL" id="CP009455">
    <property type="protein sequence ID" value="AIR91130.1"/>
    <property type="molecule type" value="Genomic_DNA"/>
</dbReference>
<evidence type="ECO:0000256" key="7">
    <source>
        <dbReference type="ARBA" id="ARBA00023136"/>
    </source>
</evidence>
<comment type="similarity">
    <text evidence="9">Belongs to the methyl-accepting chemotaxis (MCP) protein family.</text>
</comment>
<keyword evidence="6" id="KW-1133">Transmembrane helix</keyword>
<keyword evidence="15" id="KW-1185">Reference proteome</keyword>
<dbReference type="InterPro" id="IPR000700">
    <property type="entry name" value="PAS-assoc_C"/>
</dbReference>
<dbReference type="NCBIfam" id="TIGR00229">
    <property type="entry name" value="sensory_box"/>
    <property type="match status" value="2"/>
</dbReference>
<accession>A0A089WPD6</accession>
<feature type="domain" description="PAS" evidence="12">
    <location>
        <begin position="164"/>
        <end position="188"/>
    </location>
</feature>
<dbReference type="PRINTS" id="PR00260">
    <property type="entry name" value="CHEMTRNSDUCR"/>
</dbReference>
<feature type="domain" description="Methyl-accepting transducer" evidence="11">
    <location>
        <begin position="242"/>
        <end position="439"/>
    </location>
</feature>
<dbReference type="Proteomes" id="UP000029493">
    <property type="component" value="Chromosome"/>
</dbReference>
<dbReference type="InterPro" id="IPR013656">
    <property type="entry name" value="PAS_4"/>
</dbReference>
<evidence type="ECO:0000256" key="4">
    <source>
        <dbReference type="ARBA" id="ARBA00022692"/>
    </source>
</evidence>
<keyword evidence="2" id="KW-1003">Cell membrane</keyword>
<keyword evidence="4" id="KW-0812">Transmembrane</keyword>
<dbReference type="CDD" id="cd00130">
    <property type="entry name" value="PAS"/>
    <property type="match status" value="2"/>
</dbReference>
<dbReference type="AlphaFoldDB" id="A0A089WPD6"/>
<dbReference type="Pfam" id="PF00015">
    <property type="entry name" value="MCPsignal"/>
    <property type="match status" value="1"/>
</dbReference>
<dbReference type="STRING" id="157783.LK03_18475"/>
<dbReference type="OrthoDB" id="9765776at2"/>
<keyword evidence="5" id="KW-0418">Kinase</keyword>
<dbReference type="InterPro" id="IPR013655">
    <property type="entry name" value="PAS_fold_3"/>
</dbReference>
<dbReference type="Gene3D" id="3.30.450.20">
    <property type="entry name" value="PAS domain"/>
    <property type="match status" value="2"/>
</dbReference>
<keyword evidence="5" id="KW-0808">Transferase</keyword>
<evidence type="ECO:0000259" key="11">
    <source>
        <dbReference type="PROSITE" id="PS50111"/>
    </source>
</evidence>
<dbReference type="CDD" id="cd11386">
    <property type="entry name" value="MCP_signal"/>
    <property type="match status" value="1"/>
</dbReference>
<organism evidence="14 15">
    <name type="scientific">Pseudomonas cremoricolorata</name>
    <dbReference type="NCBI Taxonomy" id="157783"/>
    <lineage>
        <taxon>Bacteria</taxon>
        <taxon>Pseudomonadati</taxon>
        <taxon>Pseudomonadota</taxon>
        <taxon>Gammaproteobacteria</taxon>
        <taxon>Pseudomonadales</taxon>
        <taxon>Pseudomonadaceae</taxon>
        <taxon>Pseudomonas</taxon>
    </lineage>
</organism>
<reference evidence="14 15" key="1">
    <citation type="submission" date="2014-09" db="EMBL/GenBank/DDBJ databases">
        <authorList>
            <person name="Chan K.-G."/>
        </authorList>
    </citation>
    <scope>NUCLEOTIDE SEQUENCE [LARGE SCALE GENOMIC DNA]</scope>
    <source>
        <strain evidence="14 15">ND07</strain>
    </source>
</reference>
<dbReference type="PANTHER" id="PTHR32089:SF119">
    <property type="entry name" value="METHYL-ACCEPTING CHEMOTAXIS PROTEIN CTPL"/>
    <property type="match status" value="1"/>
</dbReference>
<dbReference type="eggNOG" id="COG0840">
    <property type="taxonomic scope" value="Bacteria"/>
</dbReference>
<dbReference type="SMART" id="SM00086">
    <property type="entry name" value="PAC"/>
    <property type="match status" value="2"/>
</dbReference>
<dbReference type="SUPFAM" id="SSF58104">
    <property type="entry name" value="Methyl-accepting chemotaxis protein (MCP) signaling domain"/>
    <property type="match status" value="1"/>
</dbReference>
<dbReference type="SUPFAM" id="SSF55785">
    <property type="entry name" value="PYP-like sensor domain (PAS domain)"/>
    <property type="match status" value="1"/>
</dbReference>
<dbReference type="InterPro" id="IPR035965">
    <property type="entry name" value="PAS-like_dom_sf"/>
</dbReference>
<dbReference type="Pfam" id="PF08448">
    <property type="entry name" value="PAS_4"/>
    <property type="match status" value="1"/>
</dbReference>
<dbReference type="GO" id="GO:0016301">
    <property type="term" value="F:kinase activity"/>
    <property type="evidence" value="ECO:0007669"/>
    <property type="project" value="UniProtKB-KW"/>
</dbReference>
<dbReference type="PANTHER" id="PTHR32089">
    <property type="entry name" value="METHYL-ACCEPTING CHEMOTAXIS PROTEIN MCPB"/>
    <property type="match status" value="1"/>
</dbReference>
<evidence type="ECO:0000256" key="9">
    <source>
        <dbReference type="ARBA" id="ARBA00029447"/>
    </source>
</evidence>